<dbReference type="Pfam" id="PF00588">
    <property type="entry name" value="SpoU_methylase"/>
    <property type="match status" value="1"/>
</dbReference>
<evidence type="ECO:0000256" key="5">
    <source>
        <dbReference type="ARBA" id="ARBA00022691"/>
    </source>
</evidence>
<dbReference type="CDD" id="cd18103">
    <property type="entry name" value="SpoU-like_RlmB"/>
    <property type="match status" value="1"/>
</dbReference>
<organism evidence="8 9">
    <name type="scientific">OM182 bacterium MED-G28</name>
    <dbReference type="NCBI Taxonomy" id="1986256"/>
    <lineage>
        <taxon>Bacteria</taxon>
        <taxon>Pseudomonadati</taxon>
        <taxon>Pseudomonadota</taxon>
        <taxon>Gammaproteobacteria</taxon>
        <taxon>OMG group</taxon>
        <taxon>OM182 clade</taxon>
    </lineage>
</organism>
<dbReference type="InterPro" id="IPR004441">
    <property type="entry name" value="rRNA_MeTrfase_TrmH"/>
</dbReference>
<proteinExistence type="inferred from homology"/>
<dbReference type="InterPro" id="IPR013123">
    <property type="entry name" value="SpoU_subst-bd"/>
</dbReference>
<dbReference type="GO" id="GO:0005829">
    <property type="term" value="C:cytosol"/>
    <property type="evidence" value="ECO:0007669"/>
    <property type="project" value="TreeGrafter"/>
</dbReference>
<keyword evidence="5 6" id="KW-0949">S-adenosyl-L-methionine</keyword>
<dbReference type="InterPro" id="IPR029064">
    <property type="entry name" value="Ribosomal_eL30-like_sf"/>
</dbReference>
<dbReference type="InterPro" id="IPR024915">
    <property type="entry name" value="23S_rRNA_MeTrfase_RlmB"/>
</dbReference>
<feature type="binding site" evidence="6">
    <location>
        <position position="201"/>
    </location>
    <ligand>
        <name>S-adenosyl-L-methionine</name>
        <dbReference type="ChEBI" id="CHEBI:59789"/>
    </ligand>
</feature>
<dbReference type="Gene3D" id="3.40.1280.10">
    <property type="match status" value="1"/>
</dbReference>
<comment type="caution">
    <text evidence="8">The sequence shown here is derived from an EMBL/GenBank/DDBJ whole genome shotgun (WGS) entry which is preliminary data.</text>
</comment>
<sequence>MSGQIFHGFHAVRELLKHQAGHVAQVLVQAGHKNKRMEIILSLAAEQGIQILETDKADLDKKTDGKHQGVIAVIKRGSAASDNMLSEQDMYEHIKSLTSPFLLILDGVTDPHNLGACLRTANAAGVDVVITPKDKSATLNQTVRKVASGAAESIQLVTVTNLARCLEKLKEVGVWIIGTDDKAKVSLYGQDFRGPLALVMGSEGSGLRRLTREKCDYLISIPMAGDLSSLNVSVATGVALFEAIRQRKSE</sequence>
<dbReference type="PANTHER" id="PTHR46429">
    <property type="entry name" value="23S RRNA (GUANOSINE-2'-O-)-METHYLTRANSFERASE RLMB"/>
    <property type="match status" value="1"/>
</dbReference>
<reference evidence="8 9" key="1">
    <citation type="submission" date="2017-08" db="EMBL/GenBank/DDBJ databases">
        <title>Fine stratification of microbial communities through a metagenomic profile of the photic zone.</title>
        <authorList>
            <person name="Haro-Moreno J.M."/>
            <person name="Lopez-Perez M."/>
            <person name="De La Torre J."/>
            <person name="Picazo A."/>
            <person name="Camacho A."/>
            <person name="Rodriguez-Valera F."/>
        </authorList>
    </citation>
    <scope>NUCLEOTIDE SEQUENCE [LARGE SCALE GENOMIC DNA]</scope>
    <source>
        <strain evidence="8">MED-G28</strain>
    </source>
</reference>
<evidence type="ECO:0000313" key="9">
    <source>
        <dbReference type="Proteomes" id="UP000219329"/>
    </source>
</evidence>
<evidence type="ECO:0000256" key="1">
    <source>
        <dbReference type="ARBA" id="ARBA00022490"/>
    </source>
</evidence>
<dbReference type="GO" id="GO:0003723">
    <property type="term" value="F:RNA binding"/>
    <property type="evidence" value="ECO:0007669"/>
    <property type="project" value="InterPro"/>
</dbReference>
<dbReference type="FunFam" id="3.40.1280.10:FF:000008">
    <property type="entry name" value="Group 3 RNA methyltransferase TrmH"/>
    <property type="match status" value="1"/>
</dbReference>
<gene>
    <name evidence="6" type="primary">rlmB</name>
    <name evidence="8" type="ORF">CNF02_03005</name>
</gene>
<feature type="binding site" evidence="6">
    <location>
        <position position="221"/>
    </location>
    <ligand>
        <name>S-adenosyl-L-methionine</name>
        <dbReference type="ChEBI" id="CHEBI:59789"/>
    </ligand>
</feature>
<accession>A0A2A5WF41</accession>
<keyword evidence="2 6" id="KW-0698">rRNA processing</keyword>
<keyword evidence="1 6" id="KW-0963">Cytoplasm</keyword>
<dbReference type="SMART" id="SM00967">
    <property type="entry name" value="SpoU_sub_bind"/>
    <property type="match status" value="1"/>
</dbReference>
<name>A0A2A5WF41_9GAMM</name>
<dbReference type="Proteomes" id="UP000219329">
    <property type="component" value="Unassembled WGS sequence"/>
</dbReference>
<evidence type="ECO:0000259" key="7">
    <source>
        <dbReference type="SMART" id="SM00967"/>
    </source>
</evidence>
<feature type="domain" description="RNA 2-O ribose methyltransferase substrate binding" evidence="7">
    <location>
        <begin position="5"/>
        <end position="80"/>
    </location>
</feature>
<comment type="similarity">
    <text evidence="6">Belongs to the class IV-like SAM-binding methyltransferase superfamily. RNA methyltransferase TrmH family. RlmB subfamily.</text>
</comment>
<comment type="function">
    <text evidence="6">Specifically methylates the ribose of guanosine 2251 in 23S rRNA.</text>
</comment>
<evidence type="ECO:0000256" key="3">
    <source>
        <dbReference type="ARBA" id="ARBA00022603"/>
    </source>
</evidence>
<dbReference type="AlphaFoldDB" id="A0A2A5WF41"/>
<evidence type="ECO:0000256" key="6">
    <source>
        <dbReference type="HAMAP-Rule" id="MF_01887"/>
    </source>
</evidence>
<dbReference type="GO" id="GO:0070039">
    <property type="term" value="F:rRNA (guanosine-2'-O-)-methyltransferase activity"/>
    <property type="evidence" value="ECO:0007669"/>
    <property type="project" value="UniProtKB-UniRule"/>
</dbReference>
<dbReference type="Pfam" id="PF08032">
    <property type="entry name" value="SpoU_sub_bind"/>
    <property type="match status" value="1"/>
</dbReference>
<feature type="binding site" evidence="6">
    <location>
        <position position="230"/>
    </location>
    <ligand>
        <name>S-adenosyl-L-methionine</name>
        <dbReference type="ChEBI" id="CHEBI:59789"/>
    </ligand>
</feature>
<keyword evidence="4 6" id="KW-0808">Transferase</keyword>
<comment type="subcellular location">
    <subcellularLocation>
        <location evidence="6">Cytoplasm</location>
    </subcellularLocation>
</comment>
<keyword evidence="3 6" id="KW-0489">Methyltransferase</keyword>
<dbReference type="NCBIfam" id="TIGR00186">
    <property type="entry name" value="rRNA_methyl_3"/>
    <property type="match status" value="1"/>
</dbReference>
<dbReference type="InterPro" id="IPR001537">
    <property type="entry name" value="SpoU_MeTrfase"/>
</dbReference>
<dbReference type="Gene3D" id="3.30.1330.30">
    <property type="match status" value="1"/>
</dbReference>
<dbReference type="InterPro" id="IPR029028">
    <property type="entry name" value="Alpha/beta_knot_MTases"/>
</dbReference>
<dbReference type="HAMAP" id="MF_01887">
    <property type="entry name" value="23SrRNA_methyltr_B"/>
    <property type="match status" value="1"/>
</dbReference>
<evidence type="ECO:0000256" key="4">
    <source>
        <dbReference type="ARBA" id="ARBA00022679"/>
    </source>
</evidence>
<dbReference type="InterPro" id="IPR029026">
    <property type="entry name" value="tRNA_m1G_MTases_N"/>
</dbReference>
<comment type="catalytic activity">
    <reaction evidence="6">
        <text>guanosine(2251) in 23S rRNA + S-adenosyl-L-methionine = 2'-O-methylguanosine(2251) in 23S rRNA + S-adenosyl-L-homocysteine + H(+)</text>
        <dbReference type="Rhea" id="RHEA:24140"/>
        <dbReference type="Rhea" id="RHEA-COMP:10239"/>
        <dbReference type="Rhea" id="RHEA-COMP:10241"/>
        <dbReference type="ChEBI" id="CHEBI:15378"/>
        <dbReference type="ChEBI" id="CHEBI:57856"/>
        <dbReference type="ChEBI" id="CHEBI:59789"/>
        <dbReference type="ChEBI" id="CHEBI:74269"/>
        <dbReference type="ChEBI" id="CHEBI:74445"/>
        <dbReference type="EC" id="2.1.1.185"/>
    </reaction>
</comment>
<dbReference type="SUPFAM" id="SSF55315">
    <property type="entry name" value="L30e-like"/>
    <property type="match status" value="1"/>
</dbReference>
<dbReference type="SUPFAM" id="SSF75217">
    <property type="entry name" value="alpha/beta knot"/>
    <property type="match status" value="1"/>
</dbReference>
<dbReference type="PANTHER" id="PTHR46429:SF1">
    <property type="entry name" value="23S RRNA (GUANOSINE-2'-O-)-METHYLTRANSFERASE RLMB"/>
    <property type="match status" value="1"/>
</dbReference>
<protein>
    <recommendedName>
        <fullName evidence="6">23S rRNA (guanosine-2'-O-)-methyltransferase RlmB</fullName>
        <ecNumber evidence="6">2.1.1.185</ecNumber>
    </recommendedName>
    <alternativeName>
        <fullName evidence="6">23S rRNA (guanosine2251 2'-O)-methyltransferase</fullName>
    </alternativeName>
    <alternativeName>
        <fullName evidence="6">23S rRNA Gm2251 2'-O-methyltransferase</fullName>
    </alternativeName>
</protein>
<evidence type="ECO:0000313" key="8">
    <source>
        <dbReference type="EMBL" id="PDH35011.1"/>
    </source>
</evidence>
<dbReference type="EC" id="2.1.1.185" evidence="6"/>
<evidence type="ECO:0000256" key="2">
    <source>
        <dbReference type="ARBA" id="ARBA00022552"/>
    </source>
</evidence>
<dbReference type="EMBL" id="NTJZ01000002">
    <property type="protein sequence ID" value="PDH35011.1"/>
    <property type="molecule type" value="Genomic_DNA"/>
</dbReference>